<gene>
    <name evidence="1" type="ORF">HPB47_002996</name>
</gene>
<protein>
    <submittedName>
        <fullName evidence="1">Uncharacterized protein</fullName>
    </submittedName>
</protein>
<comment type="caution">
    <text evidence="1">The sequence shown here is derived from an EMBL/GenBank/DDBJ whole genome shotgun (WGS) entry which is preliminary data.</text>
</comment>
<sequence>MLNELFARFDKLAAENHCLRIKILGDCYYCVSGLPDPRLDHAQCCVEMGLDMIEAIALVRDVTGVNVNMRVGIHTGRVHCGVLGLKKWQFDVWSNDVTLANYMEAGGIPGSVHITKETLQFLGDDYEVAPGEGGQRHPYLRDHNIESYIIIPNDKKRMAPPENNASSAALHGLFRASSEIARIAFWSSRSPRQSETMSSEFPNTVCKAQEVAFSNREQTTARKQGGKSCCSRG</sequence>
<evidence type="ECO:0000313" key="1">
    <source>
        <dbReference type="EMBL" id="KAG0421119.1"/>
    </source>
</evidence>
<dbReference type="EMBL" id="JABSTQ010010417">
    <property type="protein sequence ID" value="KAG0421119.1"/>
    <property type="molecule type" value="Genomic_DNA"/>
</dbReference>
<dbReference type="Proteomes" id="UP000805193">
    <property type="component" value="Unassembled WGS sequence"/>
</dbReference>
<evidence type="ECO:0000313" key="2">
    <source>
        <dbReference type="Proteomes" id="UP000805193"/>
    </source>
</evidence>
<organism evidence="1 2">
    <name type="scientific">Ixodes persulcatus</name>
    <name type="common">Taiga tick</name>
    <dbReference type="NCBI Taxonomy" id="34615"/>
    <lineage>
        <taxon>Eukaryota</taxon>
        <taxon>Metazoa</taxon>
        <taxon>Ecdysozoa</taxon>
        <taxon>Arthropoda</taxon>
        <taxon>Chelicerata</taxon>
        <taxon>Arachnida</taxon>
        <taxon>Acari</taxon>
        <taxon>Parasitiformes</taxon>
        <taxon>Ixodida</taxon>
        <taxon>Ixodoidea</taxon>
        <taxon>Ixodidae</taxon>
        <taxon>Ixodinae</taxon>
        <taxon>Ixodes</taxon>
    </lineage>
</organism>
<proteinExistence type="predicted"/>
<name>A0AC60PK45_IXOPE</name>
<reference evidence="1 2" key="1">
    <citation type="journal article" date="2020" name="Cell">
        <title>Large-Scale Comparative Analyses of Tick Genomes Elucidate Their Genetic Diversity and Vector Capacities.</title>
        <authorList>
            <consortium name="Tick Genome and Microbiome Consortium (TIGMIC)"/>
            <person name="Jia N."/>
            <person name="Wang J."/>
            <person name="Shi W."/>
            <person name="Du L."/>
            <person name="Sun Y."/>
            <person name="Zhan W."/>
            <person name="Jiang J.F."/>
            <person name="Wang Q."/>
            <person name="Zhang B."/>
            <person name="Ji P."/>
            <person name="Bell-Sakyi L."/>
            <person name="Cui X.M."/>
            <person name="Yuan T.T."/>
            <person name="Jiang B.G."/>
            <person name="Yang W.F."/>
            <person name="Lam T.T."/>
            <person name="Chang Q.C."/>
            <person name="Ding S.J."/>
            <person name="Wang X.J."/>
            <person name="Zhu J.G."/>
            <person name="Ruan X.D."/>
            <person name="Zhao L."/>
            <person name="Wei J.T."/>
            <person name="Ye R.Z."/>
            <person name="Que T.C."/>
            <person name="Du C.H."/>
            <person name="Zhou Y.H."/>
            <person name="Cheng J.X."/>
            <person name="Dai P.F."/>
            <person name="Guo W.B."/>
            <person name="Han X.H."/>
            <person name="Huang E.J."/>
            <person name="Li L.F."/>
            <person name="Wei W."/>
            <person name="Gao Y.C."/>
            <person name="Liu J.Z."/>
            <person name="Shao H.Z."/>
            <person name="Wang X."/>
            <person name="Wang C.C."/>
            <person name="Yang T.C."/>
            <person name="Huo Q.B."/>
            <person name="Li W."/>
            <person name="Chen H.Y."/>
            <person name="Chen S.E."/>
            <person name="Zhou L.G."/>
            <person name="Ni X.B."/>
            <person name="Tian J.H."/>
            <person name="Sheng Y."/>
            <person name="Liu T."/>
            <person name="Pan Y.S."/>
            <person name="Xia L.Y."/>
            <person name="Li J."/>
            <person name="Zhao F."/>
            <person name="Cao W.C."/>
        </authorList>
    </citation>
    <scope>NUCLEOTIDE SEQUENCE [LARGE SCALE GENOMIC DNA]</scope>
    <source>
        <strain evidence="1">Iper-2018</strain>
    </source>
</reference>
<accession>A0AC60PK45</accession>
<keyword evidence="2" id="KW-1185">Reference proteome</keyword>